<feature type="transmembrane region" description="Helical" evidence="7">
    <location>
        <begin position="74"/>
        <end position="96"/>
    </location>
</feature>
<evidence type="ECO:0000313" key="10">
    <source>
        <dbReference type="Proteomes" id="UP001231362"/>
    </source>
</evidence>
<keyword evidence="6 7" id="KW-0472">Membrane</keyword>
<feature type="transmembrane region" description="Helical" evidence="7">
    <location>
        <begin position="318"/>
        <end position="343"/>
    </location>
</feature>
<keyword evidence="5 7" id="KW-1133">Transmembrane helix</keyword>
<evidence type="ECO:0000256" key="6">
    <source>
        <dbReference type="ARBA" id="ARBA00023136"/>
    </source>
</evidence>
<keyword evidence="3" id="KW-1003">Cell membrane</keyword>
<feature type="transmembrane region" description="Helical" evidence="7">
    <location>
        <begin position="355"/>
        <end position="377"/>
    </location>
</feature>
<feature type="domain" description="Major facilitator superfamily (MFS) profile" evidence="8">
    <location>
        <begin position="8"/>
        <end position="406"/>
    </location>
</feature>
<dbReference type="Proteomes" id="UP001231362">
    <property type="component" value="Unassembled WGS sequence"/>
</dbReference>
<evidence type="ECO:0000256" key="3">
    <source>
        <dbReference type="ARBA" id="ARBA00022475"/>
    </source>
</evidence>
<dbReference type="EMBL" id="JAUSTU010000003">
    <property type="protein sequence ID" value="MDQ0154522.1"/>
    <property type="molecule type" value="Genomic_DNA"/>
</dbReference>
<dbReference type="CDD" id="cd06173">
    <property type="entry name" value="MFS_MefA_like"/>
    <property type="match status" value="1"/>
</dbReference>
<evidence type="ECO:0000256" key="4">
    <source>
        <dbReference type="ARBA" id="ARBA00022692"/>
    </source>
</evidence>
<keyword evidence="2" id="KW-0813">Transport</keyword>
<keyword evidence="10" id="KW-1185">Reference proteome</keyword>
<organism evidence="9 10">
    <name type="scientific">Anoxybacillus andreesenii</name>
    <dbReference type="NCBI Taxonomy" id="1325932"/>
    <lineage>
        <taxon>Bacteria</taxon>
        <taxon>Bacillati</taxon>
        <taxon>Bacillota</taxon>
        <taxon>Bacilli</taxon>
        <taxon>Bacillales</taxon>
        <taxon>Anoxybacillaceae</taxon>
        <taxon>Anoxybacillus</taxon>
    </lineage>
</organism>
<dbReference type="PANTHER" id="PTHR43266:SF9">
    <property type="entry name" value="PERMEASE, MAJOR FACILITATOR SUPERFAMILY-RELATED"/>
    <property type="match status" value="1"/>
</dbReference>
<proteinExistence type="predicted"/>
<accession>A0ABT9V0Q7</accession>
<feature type="transmembrane region" description="Helical" evidence="7">
    <location>
        <begin position="169"/>
        <end position="191"/>
    </location>
</feature>
<dbReference type="PROSITE" id="PS50850">
    <property type="entry name" value="MFS"/>
    <property type="match status" value="1"/>
</dbReference>
<dbReference type="InterPro" id="IPR020846">
    <property type="entry name" value="MFS_dom"/>
</dbReference>
<protein>
    <submittedName>
        <fullName evidence="9">MFS family permease</fullName>
    </submittedName>
</protein>
<feature type="transmembrane region" description="Helical" evidence="7">
    <location>
        <begin position="253"/>
        <end position="275"/>
    </location>
</feature>
<dbReference type="RefSeq" id="WP_307149130.1">
    <property type="nucleotide sequence ID" value="NZ_JAUSTU010000003.1"/>
</dbReference>
<comment type="caution">
    <text evidence="9">The sequence shown here is derived from an EMBL/GenBank/DDBJ whole genome shotgun (WGS) entry which is preliminary data.</text>
</comment>
<comment type="subcellular location">
    <subcellularLocation>
        <location evidence="1">Cell membrane</location>
        <topology evidence="1">Multi-pass membrane protein</topology>
    </subcellularLocation>
</comment>
<evidence type="ECO:0000256" key="1">
    <source>
        <dbReference type="ARBA" id="ARBA00004651"/>
    </source>
</evidence>
<dbReference type="InterPro" id="IPR036259">
    <property type="entry name" value="MFS_trans_sf"/>
</dbReference>
<feature type="transmembrane region" description="Helical" evidence="7">
    <location>
        <begin position="287"/>
        <end position="312"/>
    </location>
</feature>
<feature type="transmembrane region" description="Helical" evidence="7">
    <location>
        <begin position="223"/>
        <end position="241"/>
    </location>
</feature>
<evidence type="ECO:0000259" key="8">
    <source>
        <dbReference type="PROSITE" id="PS50850"/>
    </source>
</evidence>
<feature type="transmembrane region" description="Helical" evidence="7">
    <location>
        <begin position="102"/>
        <end position="128"/>
    </location>
</feature>
<reference evidence="9 10" key="1">
    <citation type="submission" date="2023-07" db="EMBL/GenBank/DDBJ databases">
        <title>Genomic Encyclopedia of Type Strains, Phase IV (KMG-IV): sequencing the most valuable type-strain genomes for metagenomic binning, comparative biology and taxonomic classification.</title>
        <authorList>
            <person name="Goeker M."/>
        </authorList>
    </citation>
    <scope>NUCLEOTIDE SEQUENCE [LARGE SCALE GENOMIC DNA]</scope>
    <source>
        <strain evidence="9 10">DSM 23948</strain>
    </source>
</reference>
<dbReference type="InterPro" id="IPR011701">
    <property type="entry name" value="MFS"/>
</dbReference>
<evidence type="ECO:0000256" key="2">
    <source>
        <dbReference type="ARBA" id="ARBA00022448"/>
    </source>
</evidence>
<feature type="transmembrane region" description="Helical" evidence="7">
    <location>
        <begin position="12"/>
        <end position="36"/>
    </location>
</feature>
<dbReference type="SUPFAM" id="SSF103473">
    <property type="entry name" value="MFS general substrate transporter"/>
    <property type="match status" value="1"/>
</dbReference>
<evidence type="ECO:0000256" key="7">
    <source>
        <dbReference type="SAM" id="Phobius"/>
    </source>
</evidence>
<feature type="transmembrane region" description="Helical" evidence="7">
    <location>
        <begin position="140"/>
        <end position="163"/>
    </location>
</feature>
<gene>
    <name evidence="9" type="ORF">J2S07_000826</name>
</gene>
<feature type="transmembrane region" description="Helical" evidence="7">
    <location>
        <begin position="42"/>
        <end position="62"/>
    </location>
</feature>
<evidence type="ECO:0000256" key="5">
    <source>
        <dbReference type="ARBA" id="ARBA00022989"/>
    </source>
</evidence>
<sequence>MENAIKRNIRLFLTGKLTAALGSSIYGFVIGLYILAETGSSLNFAITLLLSVLPHVLLAPLAGTLSDRWDRKKLIIFSDFACAIWLAIIFVIFTYFNQEIWVLYLATTILNILNTFYSIAVTSAIYNMVGPDSLQKAMSLNQAAVSISTILGPVLGGVLFGFFHISTFMIINIITFTISGLANIFISYHLFAEKEEEESQKSILAELKDGLAYAKNQPFLKSLIMVAIFLNFWFAVFPVALPYLVLTVRKMEAFQLGIIEGAFSVGMLVMSIILSQKQEIKKKELSIIGGLFGMAIVLMLIGVPGISGFAGIPNTIFFPYLIVLVLFLSSFIMLINMPIMVLLQKSTPDVYRGRVMSLLETGASAMTPLGFILFGLLLEKIPVWILLVFCGLCVIVLILRTLKEKTLIQHLRKIENEEEVAMETSV</sequence>
<name>A0ABT9V0Q7_9BACL</name>
<keyword evidence="4 7" id="KW-0812">Transmembrane</keyword>
<dbReference type="PANTHER" id="PTHR43266">
    <property type="entry name" value="MACROLIDE-EFFLUX PROTEIN"/>
    <property type="match status" value="1"/>
</dbReference>
<dbReference type="Gene3D" id="1.20.1250.20">
    <property type="entry name" value="MFS general substrate transporter like domains"/>
    <property type="match status" value="1"/>
</dbReference>
<dbReference type="Pfam" id="PF07690">
    <property type="entry name" value="MFS_1"/>
    <property type="match status" value="1"/>
</dbReference>
<feature type="transmembrane region" description="Helical" evidence="7">
    <location>
        <begin position="383"/>
        <end position="402"/>
    </location>
</feature>
<evidence type="ECO:0000313" key="9">
    <source>
        <dbReference type="EMBL" id="MDQ0154522.1"/>
    </source>
</evidence>